<protein>
    <submittedName>
        <fullName evidence="2">Alpha/beta hydrolase</fullName>
    </submittedName>
</protein>
<dbReference type="PANTHER" id="PTHR43798">
    <property type="entry name" value="MONOACYLGLYCEROL LIPASE"/>
    <property type="match status" value="1"/>
</dbReference>
<dbReference type="Proteomes" id="UP000022447">
    <property type="component" value="Unassembled WGS sequence"/>
</dbReference>
<dbReference type="EMBL" id="JALZ01000008">
    <property type="protein sequence ID" value="ETX14849.1"/>
    <property type="molecule type" value="Genomic_DNA"/>
</dbReference>
<evidence type="ECO:0000313" key="2">
    <source>
        <dbReference type="EMBL" id="ETX14849.1"/>
    </source>
</evidence>
<dbReference type="eggNOG" id="COG0596">
    <property type="taxonomic scope" value="Bacteria"/>
</dbReference>
<name>X7EFJ8_9RHOB</name>
<evidence type="ECO:0000259" key="1">
    <source>
        <dbReference type="Pfam" id="PF12697"/>
    </source>
</evidence>
<reference evidence="2 3" key="1">
    <citation type="submission" date="2014-01" db="EMBL/GenBank/DDBJ databases">
        <title>Roseivivax halodurans JCM 10272 Genome Sequencing.</title>
        <authorList>
            <person name="Lai Q."/>
            <person name="Li G."/>
            <person name="Shao Z."/>
        </authorList>
    </citation>
    <scope>NUCLEOTIDE SEQUENCE [LARGE SCALE GENOMIC DNA]</scope>
    <source>
        <strain evidence="2 3">JCM 10272</strain>
    </source>
</reference>
<feature type="domain" description="AB hydrolase-1" evidence="1">
    <location>
        <begin position="24"/>
        <end position="258"/>
    </location>
</feature>
<accession>X7EFJ8</accession>
<keyword evidence="2" id="KW-0378">Hydrolase</keyword>
<dbReference type="AlphaFoldDB" id="X7EFJ8"/>
<evidence type="ECO:0000313" key="3">
    <source>
        <dbReference type="Proteomes" id="UP000022447"/>
    </source>
</evidence>
<dbReference type="RefSeq" id="WP_037261764.1">
    <property type="nucleotide sequence ID" value="NZ_JALZ01000008.1"/>
</dbReference>
<keyword evidence="3" id="KW-1185">Reference proteome</keyword>
<dbReference type="OrthoDB" id="9804723at2"/>
<organism evidence="2 3">
    <name type="scientific">Roseivivax halodurans JCM 10272</name>
    <dbReference type="NCBI Taxonomy" id="1449350"/>
    <lineage>
        <taxon>Bacteria</taxon>
        <taxon>Pseudomonadati</taxon>
        <taxon>Pseudomonadota</taxon>
        <taxon>Alphaproteobacteria</taxon>
        <taxon>Rhodobacterales</taxon>
        <taxon>Roseobacteraceae</taxon>
        <taxon>Roseivivax</taxon>
    </lineage>
</organism>
<dbReference type="STRING" id="1449350.OCH239_21085"/>
<proteinExistence type="predicted"/>
<dbReference type="GO" id="GO:0016787">
    <property type="term" value="F:hydrolase activity"/>
    <property type="evidence" value="ECO:0007669"/>
    <property type="project" value="UniProtKB-KW"/>
</dbReference>
<comment type="caution">
    <text evidence="2">The sequence shown here is derived from an EMBL/GenBank/DDBJ whole genome shotgun (WGS) entry which is preliminary data.</text>
</comment>
<gene>
    <name evidence="2" type="ORF">OCH239_21085</name>
</gene>
<sequence>MPDGIIDTARIHWRTLGHGPARALFLHPALAQSAIWRGIAEALDEEVTAIAPDMPGHGKSAPWEGGDIHDQVTAIAGQFLEDGMHVVGHSFGATVALRLAEAHPGRIATLTLIEPVIFAAAREAAPEAYAANIAAGRPAGEAFEAGDLEEAARLFTGRWGGGPDWSEIPAEQRARMASRMPQVMNSGPVLNDDTKGLLAPGALERVTMPTLLVRGAASDPVMAGICAGLRARLPDAREEIVADAGHMLTRTHAGEVAALLAPHLRAG</sequence>
<dbReference type="Gene3D" id="3.40.50.1820">
    <property type="entry name" value="alpha/beta hydrolase"/>
    <property type="match status" value="1"/>
</dbReference>
<dbReference type="InterPro" id="IPR000073">
    <property type="entry name" value="AB_hydrolase_1"/>
</dbReference>
<dbReference type="InterPro" id="IPR029058">
    <property type="entry name" value="AB_hydrolase_fold"/>
</dbReference>
<dbReference type="SUPFAM" id="SSF53474">
    <property type="entry name" value="alpha/beta-Hydrolases"/>
    <property type="match status" value="1"/>
</dbReference>
<dbReference type="InterPro" id="IPR050266">
    <property type="entry name" value="AB_hydrolase_sf"/>
</dbReference>
<dbReference type="Pfam" id="PF12697">
    <property type="entry name" value="Abhydrolase_6"/>
    <property type="match status" value="1"/>
</dbReference>